<sequence>MKITIPGKPIAKRRPRFVRRGKFVGTYNDQQTEEGQWILDAKPQVTEKMEGPLVLNCLFIMPIPKGTSKKQMTVMLETPRPHDKKPDLDNLIKFVKDCLNELAWRDDSQIAQIGAMKVYGENPMTEIFIRGWKPD</sequence>
<dbReference type="Pfam" id="PF05866">
    <property type="entry name" value="RusA"/>
    <property type="match status" value="1"/>
</dbReference>
<dbReference type="SUPFAM" id="SSF103084">
    <property type="entry name" value="Holliday junction resolvase RusA"/>
    <property type="match status" value="1"/>
</dbReference>
<organism evidence="1">
    <name type="scientific">viral metagenome</name>
    <dbReference type="NCBI Taxonomy" id="1070528"/>
    <lineage>
        <taxon>unclassified sequences</taxon>
        <taxon>metagenomes</taxon>
        <taxon>organismal metagenomes</taxon>
    </lineage>
</organism>
<dbReference type="EMBL" id="MT144320">
    <property type="protein sequence ID" value="QJA52184.1"/>
    <property type="molecule type" value="Genomic_DNA"/>
</dbReference>
<dbReference type="EMBL" id="MT144786">
    <property type="protein sequence ID" value="QJH99389.1"/>
    <property type="molecule type" value="Genomic_DNA"/>
</dbReference>
<reference evidence="1" key="1">
    <citation type="submission" date="2020-03" db="EMBL/GenBank/DDBJ databases">
        <title>The deep terrestrial virosphere.</title>
        <authorList>
            <person name="Holmfeldt K."/>
            <person name="Nilsson E."/>
            <person name="Simone D."/>
            <person name="Lopez-Fernandez M."/>
            <person name="Wu X."/>
            <person name="de Brujin I."/>
            <person name="Lundin D."/>
            <person name="Andersson A."/>
            <person name="Bertilsson S."/>
            <person name="Dopson M."/>
        </authorList>
    </citation>
    <scope>NUCLEOTIDE SEQUENCE</scope>
    <source>
        <strain evidence="1">TM448A02524</strain>
        <strain evidence="2">TM448B01577</strain>
    </source>
</reference>
<dbReference type="GO" id="GO:0006281">
    <property type="term" value="P:DNA repair"/>
    <property type="evidence" value="ECO:0007669"/>
    <property type="project" value="InterPro"/>
</dbReference>
<dbReference type="Gene3D" id="3.30.1330.70">
    <property type="entry name" value="Holliday junction resolvase RusA"/>
    <property type="match status" value="1"/>
</dbReference>
<proteinExistence type="predicted"/>
<dbReference type="AlphaFoldDB" id="A0A6H1ZX94"/>
<evidence type="ECO:0000313" key="1">
    <source>
        <dbReference type="EMBL" id="QJA52184.1"/>
    </source>
</evidence>
<accession>A0A6H1ZX94</accession>
<dbReference type="GO" id="GO:0006310">
    <property type="term" value="P:DNA recombination"/>
    <property type="evidence" value="ECO:0007669"/>
    <property type="project" value="InterPro"/>
</dbReference>
<protein>
    <submittedName>
        <fullName evidence="1">Putative endodeoxyribonuclease</fullName>
    </submittedName>
</protein>
<dbReference type="GO" id="GO:0000287">
    <property type="term" value="F:magnesium ion binding"/>
    <property type="evidence" value="ECO:0007669"/>
    <property type="project" value="InterPro"/>
</dbReference>
<dbReference type="InterPro" id="IPR008822">
    <property type="entry name" value="Endonuclease_RusA-like"/>
</dbReference>
<name>A0A6H1ZX94_9ZZZZ</name>
<dbReference type="InterPro" id="IPR036614">
    <property type="entry name" value="RusA-like_sf"/>
</dbReference>
<gene>
    <name evidence="1" type="ORF">TM448A02524_0005</name>
    <name evidence="2" type="ORF">TM448B01577_0008</name>
</gene>
<evidence type="ECO:0000313" key="2">
    <source>
        <dbReference type="EMBL" id="QJH99389.1"/>
    </source>
</evidence>